<dbReference type="Proteomes" id="UP000504610">
    <property type="component" value="Chromosome 5"/>
</dbReference>
<dbReference type="OrthoDB" id="1937542at2759"/>
<gene>
    <name evidence="2" type="primary">LOC130494947</name>
</gene>
<protein>
    <submittedName>
        <fullName evidence="2">Uncharacterized protein LOC130494947</fullName>
    </submittedName>
</protein>
<evidence type="ECO:0000313" key="1">
    <source>
        <dbReference type="Proteomes" id="UP000504610"/>
    </source>
</evidence>
<keyword evidence="1" id="KW-1185">Reference proteome</keyword>
<organism evidence="1 2">
    <name type="scientific">Raphanus sativus</name>
    <name type="common">Radish</name>
    <name type="synonym">Raphanus raphanistrum var. sativus</name>
    <dbReference type="NCBI Taxonomy" id="3726"/>
    <lineage>
        <taxon>Eukaryota</taxon>
        <taxon>Viridiplantae</taxon>
        <taxon>Streptophyta</taxon>
        <taxon>Embryophyta</taxon>
        <taxon>Tracheophyta</taxon>
        <taxon>Spermatophyta</taxon>
        <taxon>Magnoliopsida</taxon>
        <taxon>eudicotyledons</taxon>
        <taxon>Gunneridae</taxon>
        <taxon>Pentapetalae</taxon>
        <taxon>rosids</taxon>
        <taxon>malvids</taxon>
        <taxon>Brassicales</taxon>
        <taxon>Brassicaceae</taxon>
        <taxon>Brassiceae</taxon>
        <taxon>Raphanus</taxon>
    </lineage>
</organism>
<proteinExistence type="predicted"/>
<sequence length="170" mass="18841">MKLRPVARPFVSCQINSGSQAFFWHDDWTGLGPLSTVAGPDGPRVLGISSTARVSEVISGDSWLLPRGRHPIIQLIKACLPANPPDLSSDLPDAFLWRNNPNTVPGRFSASKTWETLHPSPPTVPWHKTIWFKTRIPSMPFYRGWQPSIDSQRETGCSSGNECSYNLSSL</sequence>
<dbReference type="RefSeq" id="XP_056841784.1">
    <property type="nucleotide sequence ID" value="XM_056985804.1"/>
</dbReference>
<reference evidence="1" key="1">
    <citation type="journal article" date="2019" name="Database">
        <title>The radish genome database (RadishGD): an integrated information resource for radish genomics.</title>
        <authorList>
            <person name="Yu H.J."/>
            <person name="Baek S."/>
            <person name="Lee Y.J."/>
            <person name="Cho A."/>
            <person name="Mun J.H."/>
        </authorList>
    </citation>
    <scope>NUCLEOTIDE SEQUENCE [LARGE SCALE GENOMIC DNA]</scope>
    <source>
        <strain evidence="1">cv. WK10039</strain>
    </source>
</reference>
<reference evidence="2" key="2">
    <citation type="submission" date="2025-08" db="UniProtKB">
        <authorList>
            <consortium name="RefSeq"/>
        </authorList>
    </citation>
    <scope>IDENTIFICATION</scope>
    <source>
        <tissue evidence="2">Leaf</tissue>
    </source>
</reference>
<dbReference type="AlphaFoldDB" id="A0A9W3BRC9"/>
<dbReference type="GeneID" id="130494947"/>
<accession>A0A9W3BRC9</accession>
<dbReference type="KEGG" id="rsz:130494947"/>
<evidence type="ECO:0000313" key="2">
    <source>
        <dbReference type="RefSeq" id="XP_056841784.1"/>
    </source>
</evidence>
<name>A0A9W3BRC9_RAPSA</name>